<evidence type="ECO:0000313" key="2">
    <source>
        <dbReference type="Proteomes" id="UP000249218"/>
    </source>
</evidence>
<evidence type="ECO:0000313" key="1">
    <source>
        <dbReference type="EMBL" id="PZC74520.1"/>
    </source>
</evidence>
<dbReference type="AlphaFoldDB" id="A0A2W1BP58"/>
<proteinExistence type="predicted"/>
<sequence>MQENVHASSKCVSETCDIGTVIKDDLTPLVALDSSRELPQTTNWAAARVTRPSCKILIFRPHLLQLFHS</sequence>
<keyword evidence="2" id="KW-1185">Reference proteome</keyword>
<reference evidence="1 2" key="1">
    <citation type="journal article" date="2017" name="BMC Biol.">
        <title>Genomic innovations, transcriptional plasticity and gene loss underlying the evolution and divergence of two highly polyphagous and invasive Helicoverpa pest species.</title>
        <authorList>
            <person name="Pearce S.L."/>
            <person name="Clarke D.F."/>
            <person name="East P.D."/>
            <person name="Elfekih S."/>
            <person name="Gordon K.H."/>
            <person name="Jermiin L.S."/>
            <person name="McGaughran A."/>
            <person name="Oakeshott J.G."/>
            <person name="Papanikolaou A."/>
            <person name="Perera O.P."/>
            <person name="Rane R.V."/>
            <person name="Richards S."/>
            <person name="Tay W.T."/>
            <person name="Walsh T.K."/>
            <person name="Anderson A."/>
            <person name="Anderson C.J."/>
            <person name="Asgari S."/>
            <person name="Board P.G."/>
            <person name="Bretschneider A."/>
            <person name="Campbell P.M."/>
            <person name="Chertemps T."/>
            <person name="Christeller J.T."/>
            <person name="Coppin C.W."/>
            <person name="Downes S.J."/>
            <person name="Duan G."/>
            <person name="Farnsworth C.A."/>
            <person name="Good R.T."/>
            <person name="Han L.B."/>
            <person name="Han Y.C."/>
            <person name="Hatje K."/>
            <person name="Horne I."/>
            <person name="Huang Y.P."/>
            <person name="Hughes D.S."/>
            <person name="Jacquin-Joly E."/>
            <person name="James W."/>
            <person name="Jhangiani S."/>
            <person name="Kollmar M."/>
            <person name="Kuwar S.S."/>
            <person name="Li S."/>
            <person name="Liu N.Y."/>
            <person name="Maibeche M.T."/>
            <person name="Miller J.R."/>
            <person name="Montagne N."/>
            <person name="Perry T."/>
            <person name="Qu J."/>
            <person name="Song S.V."/>
            <person name="Sutton G.G."/>
            <person name="Vogel H."/>
            <person name="Walenz B.P."/>
            <person name="Xu W."/>
            <person name="Zhang H.J."/>
            <person name="Zou Z."/>
            <person name="Batterham P."/>
            <person name="Edwards O.R."/>
            <person name="Feyereisen R."/>
            <person name="Gibbs R.A."/>
            <person name="Heckel D.G."/>
            <person name="McGrath A."/>
            <person name="Robin C."/>
            <person name="Scherer S.E."/>
            <person name="Worley K.C."/>
            <person name="Wu Y.D."/>
        </authorList>
    </citation>
    <scope>NUCLEOTIDE SEQUENCE [LARGE SCALE GENOMIC DNA]</scope>
    <source>
        <strain evidence="1">Harm_GR_Male_#8</strain>
        <tissue evidence="1">Whole organism</tissue>
    </source>
</reference>
<gene>
    <name evidence="1" type="primary">HaOG207709</name>
    <name evidence="1" type="ORF">B5X24_HaOG207709</name>
</gene>
<dbReference type="Proteomes" id="UP000249218">
    <property type="component" value="Unassembled WGS sequence"/>
</dbReference>
<organism evidence="1 2">
    <name type="scientific">Helicoverpa armigera</name>
    <name type="common">Cotton bollworm</name>
    <name type="synonym">Heliothis armigera</name>
    <dbReference type="NCBI Taxonomy" id="29058"/>
    <lineage>
        <taxon>Eukaryota</taxon>
        <taxon>Metazoa</taxon>
        <taxon>Ecdysozoa</taxon>
        <taxon>Arthropoda</taxon>
        <taxon>Hexapoda</taxon>
        <taxon>Insecta</taxon>
        <taxon>Pterygota</taxon>
        <taxon>Neoptera</taxon>
        <taxon>Endopterygota</taxon>
        <taxon>Lepidoptera</taxon>
        <taxon>Glossata</taxon>
        <taxon>Ditrysia</taxon>
        <taxon>Noctuoidea</taxon>
        <taxon>Noctuidae</taxon>
        <taxon>Heliothinae</taxon>
        <taxon>Helicoverpa</taxon>
    </lineage>
</organism>
<protein>
    <submittedName>
        <fullName evidence="1">Uncharacterized protein</fullName>
    </submittedName>
</protein>
<dbReference type="EMBL" id="KZ150044">
    <property type="protein sequence ID" value="PZC74520.1"/>
    <property type="molecule type" value="Genomic_DNA"/>
</dbReference>
<name>A0A2W1BP58_HELAM</name>
<accession>A0A2W1BP58</accession>